<proteinExistence type="inferred from homology"/>
<dbReference type="RefSeq" id="WP_379684451.1">
    <property type="nucleotide sequence ID" value="NZ_JBHLYW010000010.1"/>
</dbReference>
<dbReference type="SUPFAM" id="SSF52540">
    <property type="entry name" value="P-loop containing nucleoside triphosphate hydrolases"/>
    <property type="match status" value="1"/>
</dbReference>
<feature type="domain" description="MIP18 family-like" evidence="9">
    <location>
        <begin position="6"/>
        <end position="68"/>
    </location>
</feature>
<comment type="caution">
    <text evidence="10">The sequence shown here is derived from an EMBL/GenBank/DDBJ whole genome shotgun (WGS) entry which is preliminary data.</text>
</comment>
<evidence type="ECO:0000256" key="7">
    <source>
        <dbReference type="ARBA" id="ARBA00023014"/>
    </source>
</evidence>
<dbReference type="PROSITE" id="PS01215">
    <property type="entry name" value="MRP"/>
    <property type="match status" value="1"/>
</dbReference>
<keyword evidence="7 8" id="KW-0411">Iron-sulfur</keyword>
<keyword evidence="3 8" id="KW-0479">Metal-binding</keyword>
<evidence type="ECO:0000256" key="2">
    <source>
        <dbReference type="ARBA" id="ARBA00008205"/>
    </source>
</evidence>
<evidence type="ECO:0000313" key="11">
    <source>
        <dbReference type="Proteomes" id="UP001589734"/>
    </source>
</evidence>
<comment type="similarity">
    <text evidence="1">In the N-terminal section; belongs to the MIP18 family.</text>
</comment>
<dbReference type="Gene3D" id="3.40.50.300">
    <property type="entry name" value="P-loop containing nucleotide triphosphate hydrolases"/>
    <property type="match status" value="1"/>
</dbReference>
<gene>
    <name evidence="10" type="ORF">ACFFLS_16250</name>
</gene>
<comment type="similarity">
    <text evidence="8">Belongs to the Mrp/NBP35 ATP-binding proteins family.</text>
</comment>
<dbReference type="InterPro" id="IPR000808">
    <property type="entry name" value="Mrp-like_CS"/>
</dbReference>
<comment type="similarity">
    <text evidence="2">In the C-terminal section; belongs to the Mrp/NBP35 ATP-binding proteins family.</text>
</comment>
<dbReference type="InterPro" id="IPR033756">
    <property type="entry name" value="YlxH/NBP35"/>
</dbReference>
<evidence type="ECO:0000256" key="6">
    <source>
        <dbReference type="ARBA" id="ARBA00023004"/>
    </source>
</evidence>
<keyword evidence="4 8" id="KW-0547">Nucleotide-binding</keyword>
<dbReference type="PANTHER" id="PTHR42961">
    <property type="entry name" value="IRON-SULFUR PROTEIN NUBPL"/>
    <property type="match status" value="1"/>
</dbReference>
<comment type="function">
    <text evidence="8">Binds and transfers iron-sulfur (Fe-S) clusters to target apoproteins. Can hydrolyze ATP.</text>
</comment>
<dbReference type="SUPFAM" id="SSF117916">
    <property type="entry name" value="Fe-S cluster assembly (FSCA) domain-like"/>
    <property type="match status" value="1"/>
</dbReference>
<dbReference type="Pfam" id="PF01883">
    <property type="entry name" value="FeS_assembly_P"/>
    <property type="match status" value="1"/>
</dbReference>
<dbReference type="Gene3D" id="3.30.300.130">
    <property type="entry name" value="Fe-S cluster assembly (FSCA)"/>
    <property type="match status" value="1"/>
</dbReference>
<evidence type="ECO:0000256" key="3">
    <source>
        <dbReference type="ARBA" id="ARBA00022723"/>
    </source>
</evidence>
<keyword evidence="8" id="KW-0378">Hydrolase</keyword>
<dbReference type="EMBL" id="JBHLYW010000010">
    <property type="protein sequence ID" value="MFC0078601.1"/>
    <property type="molecule type" value="Genomic_DNA"/>
</dbReference>
<organism evidence="10 11">
    <name type="scientific">Flavobacterium procerum</name>
    <dbReference type="NCBI Taxonomy" id="1455569"/>
    <lineage>
        <taxon>Bacteria</taxon>
        <taxon>Pseudomonadati</taxon>
        <taxon>Bacteroidota</taxon>
        <taxon>Flavobacteriia</taxon>
        <taxon>Flavobacteriales</taxon>
        <taxon>Flavobacteriaceae</taxon>
        <taxon>Flavobacterium</taxon>
    </lineage>
</organism>
<dbReference type="InterPro" id="IPR034904">
    <property type="entry name" value="FSCA_dom_sf"/>
</dbReference>
<evidence type="ECO:0000256" key="4">
    <source>
        <dbReference type="ARBA" id="ARBA00022741"/>
    </source>
</evidence>
<keyword evidence="6 8" id="KW-0408">Iron</keyword>
<feature type="binding site" evidence="8">
    <location>
        <begin position="106"/>
        <end position="113"/>
    </location>
    <ligand>
        <name>ATP</name>
        <dbReference type="ChEBI" id="CHEBI:30616"/>
    </ligand>
</feature>
<evidence type="ECO:0000256" key="8">
    <source>
        <dbReference type="HAMAP-Rule" id="MF_02040"/>
    </source>
</evidence>
<name>A0ABV6BT35_9FLAO</name>
<dbReference type="CDD" id="cd02037">
    <property type="entry name" value="Mrp_NBP35"/>
    <property type="match status" value="1"/>
</dbReference>
<evidence type="ECO:0000313" key="10">
    <source>
        <dbReference type="EMBL" id="MFC0078601.1"/>
    </source>
</evidence>
<keyword evidence="5 8" id="KW-0067">ATP-binding</keyword>
<dbReference type="PANTHER" id="PTHR42961:SF2">
    <property type="entry name" value="IRON-SULFUR PROTEIN NUBPL"/>
    <property type="match status" value="1"/>
</dbReference>
<protein>
    <recommendedName>
        <fullName evidence="8">Iron-sulfur cluster carrier protein</fullName>
    </recommendedName>
</protein>
<keyword evidence="11" id="KW-1185">Reference proteome</keyword>
<evidence type="ECO:0000256" key="1">
    <source>
        <dbReference type="ARBA" id="ARBA00007352"/>
    </source>
</evidence>
<dbReference type="Pfam" id="PF10609">
    <property type="entry name" value="ParA"/>
    <property type="match status" value="1"/>
</dbReference>
<comment type="subunit">
    <text evidence="8">Homodimer.</text>
</comment>
<evidence type="ECO:0000256" key="5">
    <source>
        <dbReference type="ARBA" id="ARBA00022840"/>
    </source>
</evidence>
<dbReference type="HAMAP" id="MF_02040">
    <property type="entry name" value="Mrp_NBP35"/>
    <property type="match status" value="1"/>
</dbReference>
<sequence>MKLDRKEILKALETITIAGEGKNMVESGAVTNVITFGDEAVVDLVLHTPAMHIKKRAEDDIKKTIHELVSPDAKVKVNIKVEAPEKPEIKGRAIPGIKNIIAVASGKGGVGKSTVTANLAVTLAKMGFKVGVLDADIYGPSMPIMFDVENEKPISTVVDGKSKMKPIESYEIKMLSIGFFTAPSQAVIWRGPMAAKALNQMIFDADWGELDFMLLDLPPGTGDIHLSIMQSLPITGAVVVSTPQAVALADAKKGVAMFMQDNINVPVLGIVENMAYFTPEELPENKYYIFGQEGAKNLAEDLNVPFLGEVPIVQSIREAGDYGRPAALQTASPIEKVFEEITRNVVQETVNRNESLPATEAIKITTMAGCSAVKK</sequence>
<dbReference type="InterPro" id="IPR002744">
    <property type="entry name" value="MIP18-like"/>
</dbReference>
<dbReference type="InterPro" id="IPR019591">
    <property type="entry name" value="Mrp/NBP35_ATP-bd"/>
</dbReference>
<reference evidence="10 11" key="1">
    <citation type="submission" date="2024-09" db="EMBL/GenBank/DDBJ databases">
        <authorList>
            <person name="Sun Q."/>
            <person name="Mori K."/>
        </authorList>
    </citation>
    <scope>NUCLEOTIDE SEQUENCE [LARGE SCALE GENOMIC DNA]</scope>
    <source>
        <strain evidence="10 11">CGMCC 1.12926</strain>
    </source>
</reference>
<dbReference type="InterPro" id="IPR027417">
    <property type="entry name" value="P-loop_NTPase"/>
</dbReference>
<dbReference type="InterPro" id="IPR044304">
    <property type="entry name" value="NUBPL-like"/>
</dbReference>
<accession>A0ABV6BT35</accession>
<dbReference type="Proteomes" id="UP001589734">
    <property type="component" value="Unassembled WGS sequence"/>
</dbReference>
<evidence type="ECO:0000259" key="9">
    <source>
        <dbReference type="Pfam" id="PF01883"/>
    </source>
</evidence>